<feature type="region of interest" description="Disordered" evidence="1">
    <location>
        <begin position="301"/>
        <end position="327"/>
    </location>
</feature>
<dbReference type="Proteomes" id="UP000772434">
    <property type="component" value="Unassembled WGS sequence"/>
</dbReference>
<dbReference type="OrthoDB" id="3014102at2759"/>
<evidence type="ECO:0000256" key="1">
    <source>
        <dbReference type="SAM" id="MobiDB-lite"/>
    </source>
</evidence>
<sequence>MASSNNHDLVTSLDRDPSVIVIRKEEALSRLRNNNSSLESRLYPLLNRIVSDLCALAKRRDAQHRELQCHSQALFPDHGHENRYRVPDCAACVFDSITLQMFPAFWFEGKALPLHPEEASWFTALGTEQRAMDIFESSIPQLREQAAYAFQSFNGPTSYHVFLLVGISWSLIIFDKEREAQANIHIAKMEEMAKEKLSEVANNLLDERSKKRRRTERSPTPEVVTQTDIDIPDHLLPQLVYVNEPLVAVASTMTHNKFVLQPSWFDDVGMKRLRLAYVRPLRNDMSDKTMAVQDALFSPLHDPTDLTYRGPRANQGLDRSPYPARNR</sequence>
<protein>
    <submittedName>
        <fullName evidence="2">Uncharacterized protein</fullName>
    </submittedName>
</protein>
<dbReference type="AlphaFoldDB" id="A0A9P5P5U7"/>
<comment type="caution">
    <text evidence="2">The sequence shown here is derived from an EMBL/GenBank/DDBJ whole genome shotgun (WGS) entry which is preliminary data.</text>
</comment>
<name>A0A9P5P5U7_9AGAR</name>
<organism evidence="2 3">
    <name type="scientific">Rhodocollybia butyracea</name>
    <dbReference type="NCBI Taxonomy" id="206335"/>
    <lineage>
        <taxon>Eukaryota</taxon>
        <taxon>Fungi</taxon>
        <taxon>Dikarya</taxon>
        <taxon>Basidiomycota</taxon>
        <taxon>Agaricomycotina</taxon>
        <taxon>Agaricomycetes</taxon>
        <taxon>Agaricomycetidae</taxon>
        <taxon>Agaricales</taxon>
        <taxon>Marasmiineae</taxon>
        <taxon>Omphalotaceae</taxon>
        <taxon>Rhodocollybia</taxon>
    </lineage>
</organism>
<gene>
    <name evidence="2" type="ORF">BDP27DRAFT_1347824</name>
</gene>
<proteinExistence type="predicted"/>
<keyword evidence="3" id="KW-1185">Reference proteome</keyword>
<dbReference type="EMBL" id="JADNRY010000586">
    <property type="protein sequence ID" value="KAF9038402.1"/>
    <property type="molecule type" value="Genomic_DNA"/>
</dbReference>
<reference evidence="2" key="1">
    <citation type="submission" date="2020-11" db="EMBL/GenBank/DDBJ databases">
        <authorList>
            <consortium name="DOE Joint Genome Institute"/>
            <person name="Ahrendt S."/>
            <person name="Riley R."/>
            <person name="Andreopoulos W."/>
            <person name="Labutti K."/>
            <person name="Pangilinan J."/>
            <person name="Ruiz-Duenas F.J."/>
            <person name="Barrasa J.M."/>
            <person name="Sanchez-Garcia M."/>
            <person name="Camarero S."/>
            <person name="Miyauchi S."/>
            <person name="Serrano A."/>
            <person name="Linde D."/>
            <person name="Babiker R."/>
            <person name="Drula E."/>
            <person name="Ayuso-Fernandez I."/>
            <person name="Pacheco R."/>
            <person name="Padilla G."/>
            <person name="Ferreira P."/>
            <person name="Barriuso J."/>
            <person name="Kellner H."/>
            <person name="Castanera R."/>
            <person name="Alfaro M."/>
            <person name="Ramirez L."/>
            <person name="Pisabarro A.G."/>
            <person name="Kuo A."/>
            <person name="Tritt A."/>
            <person name="Lipzen A."/>
            <person name="He G."/>
            <person name="Yan M."/>
            <person name="Ng V."/>
            <person name="Cullen D."/>
            <person name="Martin F."/>
            <person name="Rosso M.-N."/>
            <person name="Henrissat B."/>
            <person name="Hibbett D."/>
            <person name="Martinez A.T."/>
            <person name="Grigoriev I.V."/>
        </authorList>
    </citation>
    <scope>NUCLEOTIDE SEQUENCE</scope>
    <source>
        <strain evidence="2">AH 40177</strain>
    </source>
</reference>
<feature type="region of interest" description="Disordered" evidence="1">
    <location>
        <begin position="204"/>
        <end position="224"/>
    </location>
</feature>
<evidence type="ECO:0000313" key="2">
    <source>
        <dbReference type="EMBL" id="KAF9038402.1"/>
    </source>
</evidence>
<accession>A0A9P5P5U7</accession>
<evidence type="ECO:0000313" key="3">
    <source>
        <dbReference type="Proteomes" id="UP000772434"/>
    </source>
</evidence>